<organism evidence="1 2">
    <name type="scientific">Flexibacter flexilis DSM 6793</name>
    <dbReference type="NCBI Taxonomy" id="927664"/>
    <lineage>
        <taxon>Bacteria</taxon>
        <taxon>Pseudomonadati</taxon>
        <taxon>Bacteroidota</taxon>
        <taxon>Cytophagia</taxon>
        <taxon>Cytophagales</taxon>
        <taxon>Flexibacteraceae</taxon>
        <taxon>Flexibacter</taxon>
    </lineage>
</organism>
<reference evidence="1 2" key="1">
    <citation type="submission" date="2016-10" db="EMBL/GenBank/DDBJ databases">
        <authorList>
            <person name="de Groot N.N."/>
        </authorList>
    </citation>
    <scope>NUCLEOTIDE SEQUENCE [LARGE SCALE GENOMIC DNA]</scope>
    <source>
        <strain evidence="1 2">DSM 6793</strain>
    </source>
</reference>
<evidence type="ECO:0000313" key="1">
    <source>
        <dbReference type="EMBL" id="SFC18960.1"/>
    </source>
</evidence>
<proteinExistence type="predicted"/>
<dbReference type="AlphaFoldDB" id="A0A1I1HCW4"/>
<keyword evidence="2" id="KW-1185">Reference proteome</keyword>
<sequence length="134" mass="15694">MTHLIYSMGKKKYVMTHLIYSMGKKKYVMTHLIYSMGKKNYVMTHLIYSIGKKKYAMTHLIYSMGKKEYAFRIVCRYARAVRILLYGHKKKHPQTWLLVGVEELVYSSLSSGGSVSRICTRIILLFDFFKTTNS</sequence>
<evidence type="ECO:0000313" key="2">
    <source>
        <dbReference type="Proteomes" id="UP000199514"/>
    </source>
</evidence>
<dbReference type="Proteomes" id="UP000199514">
    <property type="component" value="Unassembled WGS sequence"/>
</dbReference>
<protein>
    <submittedName>
        <fullName evidence="1">Uncharacterized protein</fullName>
    </submittedName>
</protein>
<accession>A0A1I1HCW4</accession>
<name>A0A1I1HCW4_9BACT</name>
<gene>
    <name evidence="1" type="ORF">SAMN05421780_103211</name>
</gene>
<dbReference type="EMBL" id="FOLE01000003">
    <property type="protein sequence ID" value="SFC18960.1"/>
    <property type="molecule type" value="Genomic_DNA"/>
</dbReference>